<evidence type="ECO:0000313" key="2">
    <source>
        <dbReference type="EMBL" id="KAG7091782.1"/>
    </source>
</evidence>
<dbReference type="GeneID" id="66077263"/>
<evidence type="ECO:0000256" key="1">
    <source>
        <dbReference type="SAM" id="SignalP"/>
    </source>
</evidence>
<keyword evidence="1" id="KW-0732">Signal</keyword>
<dbReference type="EMBL" id="CM032185">
    <property type="protein sequence ID" value="KAG7091782.1"/>
    <property type="molecule type" value="Genomic_DNA"/>
</dbReference>
<comment type="caution">
    <text evidence="2">The sequence shown here is derived from an EMBL/GenBank/DDBJ whole genome shotgun (WGS) entry which is preliminary data.</text>
</comment>
<keyword evidence="3" id="KW-1185">Reference proteome</keyword>
<evidence type="ECO:0000313" key="3">
    <source>
        <dbReference type="Proteomes" id="UP001049176"/>
    </source>
</evidence>
<sequence>MFFSKSLFVAILTVASASASVVVRRDDTPEKIGDYITACKHHKVNDKCHYLWLDGDVVREFNGYCLDYEGVLECITVNTGGN</sequence>
<name>A0A9P7RY07_9AGAR</name>
<organism evidence="2 3">
    <name type="scientific">Marasmius oreades</name>
    <name type="common">fairy-ring Marasmius</name>
    <dbReference type="NCBI Taxonomy" id="181124"/>
    <lineage>
        <taxon>Eukaryota</taxon>
        <taxon>Fungi</taxon>
        <taxon>Dikarya</taxon>
        <taxon>Basidiomycota</taxon>
        <taxon>Agaricomycotina</taxon>
        <taxon>Agaricomycetes</taxon>
        <taxon>Agaricomycetidae</taxon>
        <taxon>Agaricales</taxon>
        <taxon>Marasmiineae</taxon>
        <taxon>Marasmiaceae</taxon>
        <taxon>Marasmius</taxon>
    </lineage>
</organism>
<reference evidence="2" key="1">
    <citation type="journal article" date="2021" name="Genome Biol. Evol.">
        <title>The assembled and annotated genome of the fairy-ring fungus Marasmius oreades.</title>
        <authorList>
            <person name="Hiltunen M."/>
            <person name="Ament-Velasquez S.L."/>
            <person name="Johannesson H."/>
        </authorList>
    </citation>
    <scope>NUCLEOTIDE SEQUENCE</scope>
    <source>
        <strain evidence="2">03SP1</strain>
    </source>
</reference>
<dbReference type="KEGG" id="more:E1B28_008187"/>
<proteinExistence type="predicted"/>
<dbReference type="AlphaFoldDB" id="A0A9P7RY07"/>
<feature type="signal peptide" evidence="1">
    <location>
        <begin position="1"/>
        <end position="19"/>
    </location>
</feature>
<dbReference type="Proteomes" id="UP001049176">
    <property type="component" value="Chromosome 5"/>
</dbReference>
<protein>
    <submittedName>
        <fullName evidence="2">Uncharacterized protein</fullName>
    </submittedName>
</protein>
<dbReference type="RefSeq" id="XP_043008252.1">
    <property type="nucleotide sequence ID" value="XM_043152969.1"/>
</dbReference>
<feature type="chain" id="PRO_5040441908" evidence="1">
    <location>
        <begin position="20"/>
        <end position="82"/>
    </location>
</feature>
<accession>A0A9P7RY07</accession>
<dbReference type="OrthoDB" id="3075734at2759"/>
<gene>
    <name evidence="2" type="ORF">E1B28_008187</name>
</gene>